<organism evidence="4 5">
    <name type="scientific">Craurococcus roseus</name>
    <dbReference type="NCBI Taxonomy" id="77585"/>
    <lineage>
        <taxon>Bacteria</taxon>
        <taxon>Pseudomonadati</taxon>
        <taxon>Pseudomonadota</taxon>
        <taxon>Alphaproteobacteria</taxon>
        <taxon>Acetobacterales</taxon>
        <taxon>Acetobacteraceae</taxon>
        <taxon>Craurococcus</taxon>
    </lineage>
</organism>
<dbReference type="EMBL" id="BAAAFZ010000007">
    <property type="protein sequence ID" value="GAA0570104.1"/>
    <property type="molecule type" value="Genomic_DNA"/>
</dbReference>
<dbReference type="EC" id="2.7.1.49" evidence="2"/>
<dbReference type="NCBIfam" id="TIGR00097">
    <property type="entry name" value="HMP-P_kinase"/>
    <property type="match status" value="1"/>
</dbReference>
<dbReference type="Proteomes" id="UP001501588">
    <property type="component" value="Unassembled WGS sequence"/>
</dbReference>
<evidence type="ECO:0000259" key="3">
    <source>
        <dbReference type="Pfam" id="PF08543"/>
    </source>
</evidence>
<dbReference type="PANTHER" id="PTHR20858:SF17">
    <property type="entry name" value="HYDROXYMETHYLPYRIMIDINE_PHOSPHOMETHYLPYRIMIDINE KINASE THI20-RELATED"/>
    <property type="match status" value="1"/>
</dbReference>
<dbReference type="Gene3D" id="3.40.1190.20">
    <property type="match status" value="1"/>
</dbReference>
<keyword evidence="4" id="KW-0808">Transferase</keyword>
<dbReference type="Pfam" id="PF08543">
    <property type="entry name" value="Phos_pyr_kin"/>
    <property type="match status" value="1"/>
</dbReference>
<dbReference type="GO" id="GO:0016301">
    <property type="term" value="F:kinase activity"/>
    <property type="evidence" value="ECO:0007669"/>
    <property type="project" value="UniProtKB-KW"/>
</dbReference>
<dbReference type="InterPro" id="IPR013749">
    <property type="entry name" value="PM/HMP-P_kinase-1"/>
</dbReference>
<evidence type="ECO:0000256" key="2">
    <source>
        <dbReference type="ARBA" id="ARBA00012135"/>
    </source>
</evidence>
<accession>A0ABP3PPD6</accession>
<dbReference type="PANTHER" id="PTHR20858">
    <property type="entry name" value="PHOSPHOMETHYLPYRIMIDINE KINASE"/>
    <property type="match status" value="1"/>
</dbReference>
<dbReference type="SUPFAM" id="SSF53613">
    <property type="entry name" value="Ribokinase-like"/>
    <property type="match status" value="1"/>
</dbReference>
<comment type="caution">
    <text evidence="4">The sequence shown here is derived from an EMBL/GenBank/DDBJ whole genome shotgun (WGS) entry which is preliminary data.</text>
</comment>
<evidence type="ECO:0000313" key="4">
    <source>
        <dbReference type="EMBL" id="GAA0570104.1"/>
    </source>
</evidence>
<dbReference type="CDD" id="cd01169">
    <property type="entry name" value="HMPP_kinase"/>
    <property type="match status" value="1"/>
</dbReference>
<keyword evidence="4" id="KW-0418">Kinase</keyword>
<evidence type="ECO:0000313" key="5">
    <source>
        <dbReference type="Proteomes" id="UP001501588"/>
    </source>
</evidence>
<comment type="pathway">
    <text evidence="1">Cofactor biosynthesis; thiamine diphosphate biosynthesis.</text>
</comment>
<keyword evidence="5" id="KW-1185">Reference proteome</keyword>
<proteinExistence type="predicted"/>
<sequence>MKGKVLIAAGSDSGGGAGIQADIKAVTALGGFAATAITALTAQNTLGVQGVVPVAPDFIRLQMRLVLEDIGADALKTGMLHDAPTIEAVCGEIEALAPGVPLVADPVMVAKGGHRLLEEDAVESLKRRLLPLAAVLTPNLPEAEALAGVEVRDEAGMARAAEALLRLGARAVLLKGGHLPGSRVVDLLATPSGTDRFEDARIETRHTHGTGCTLASAVAAGLAQGMALRDAVARARFYVRAAIAAAPGYGKGHGPLDHGVTIDPERLRLLGG</sequence>
<feature type="domain" description="Pyridoxamine kinase/Phosphomethylpyrimidine kinase" evidence="3">
    <location>
        <begin position="12"/>
        <end position="257"/>
    </location>
</feature>
<dbReference type="RefSeq" id="WP_343893642.1">
    <property type="nucleotide sequence ID" value="NZ_BAAAFZ010000007.1"/>
</dbReference>
<name>A0ABP3PPD6_9PROT</name>
<gene>
    <name evidence="4" type="primary">thiD</name>
    <name evidence="4" type="ORF">GCM10009416_05850</name>
</gene>
<reference evidence="5" key="1">
    <citation type="journal article" date="2019" name="Int. J. Syst. Evol. Microbiol.">
        <title>The Global Catalogue of Microorganisms (GCM) 10K type strain sequencing project: providing services to taxonomists for standard genome sequencing and annotation.</title>
        <authorList>
            <consortium name="The Broad Institute Genomics Platform"/>
            <consortium name="The Broad Institute Genome Sequencing Center for Infectious Disease"/>
            <person name="Wu L."/>
            <person name="Ma J."/>
        </authorList>
    </citation>
    <scope>NUCLEOTIDE SEQUENCE [LARGE SCALE GENOMIC DNA]</scope>
    <source>
        <strain evidence="5">JCM 9933</strain>
    </source>
</reference>
<evidence type="ECO:0000256" key="1">
    <source>
        <dbReference type="ARBA" id="ARBA00004948"/>
    </source>
</evidence>
<protein>
    <recommendedName>
        <fullName evidence="2">hydroxymethylpyrimidine kinase</fullName>
        <ecNumber evidence="2">2.7.1.49</ecNumber>
    </recommendedName>
</protein>
<dbReference type="InterPro" id="IPR029056">
    <property type="entry name" value="Ribokinase-like"/>
</dbReference>
<dbReference type="InterPro" id="IPR004399">
    <property type="entry name" value="HMP/HMP-P_kinase_dom"/>
</dbReference>